<dbReference type="Proteomes" id="UP000580718">
    <property type="component" value="Unassembled WGS sequence"/>
</dbReference>
<dbReference type="Pfam" id="PF11533">
    <property type="entry name" value="AtzH-like"/>
    <property type="match status" value="1"/>
</dbReference>
<keyword evidence="2" id="KW-0808">Transferase</keyword>
<dbReference type="Gene3D" id="3.10.450.50">
    <property type="match status" value="1"/>
</dbReference>
<reference evidence="2 3" key="1">
    <citation type="submission" date="2020-08" db="EMBL/GenBank/DDBJ databases">
        <title>Sequencing the genomes of 1000 actinobacteria strains.</title>
        <authorList>
            <person name="Klenk H.-P."/>
        </authorList>
    </citation>
    <scope>NUCLEOTIDE SEQUENCE [LARGE SCALE GENOMIC DNA]</scope>
    <source>
        <strain evidence="2 3">DSM 16678</strain>
    </source>
</reference>
<proteinExistence type="predicted"/>
<dbReference type="InterPro" id="IPR023631">
    <property type="entry name" value="Amidase_dom"/>
</dbReference>
<dbReference type="AlphaFoldDB" id="A0A839XZN2"/>
<gene>
    <name evidence="2" type="ORF">FHX36_001740</name>
</gene>
<evidence type="ECO:0000313" key="2">
    <source>
        <dbReference type="EMBL" id="MBB3676005.1"/>
    </source>
</evidence>
<dbReference type="InterPro" id="IPR032710">
    <property type="entry name" value="NTF2-like_dom_sf"/>
</dbReference>
<evidence type="ECO:0000313" key="3">
    <source>
        <dbReference type="Proteomes" id="UP000580718"/>
    </source>
</evidence>
<dbReference type="RefSeq" id="WP_183513672.1">
    <property type="nucleotide sequence ID" value="NZ_JACIBU010000001.1"/>
</dbReference>
<dbReference type="PANTHER" id="PTHR46310">
    <property type="entry name" value="AMIDASE 1"/>
    <property type="match status" value="1"/>
</dbReference>
<dbReference type="Pfam" id="PF01425">
    <property type="entry name" value="Amidase"/>
    <property type="match status" value="1"/>
</dbReference>
<feature type="domain" description="Amidase" evidence="1">
    <location>
        <begin position="153"/>
        <end position="308"/>
    </location>
</feature>
<name>A0A839XZN2_9ACTN</name>
<protein>
    <submittedName>
        <fullName evidence="2">Asp-tRNA(Asn)/Glu-tRNA(Gln) amidotransferase A subunit family amidase</fullName>
    </submittedName>
</protein>
<dbReference type="InterPro" id="IPR036928">
    <property type="entry name" value="AS_sf"/>
</dbReference>
<dbReference type="SUPFAM" id="SSF75304">
    <property type="entry name" value="Amidase signature (AS) enzymes"/>
    <property type="match status" value="1"/>
</dbReference>
<comment type="caution">
    <text evidence="2">The sequence shown here is derived from an EMBL/GenBank/DDBJ whole genome shotgun (WGS) entry which is preliminary data.</text>
</comment>
<dbReference type="InterPro" id="IPR024507">
    <property type="entry name" value="AtzH-like"/>
</dbReference>
<accession>A0A839XZN2</accession>
<organism evidence="2 3">
    <name type="scientific">Modestobacter versicolor</name>
    <dbReference type="NCBI Taxonomy" id="429133"/>
    <lineage>
        <taxon>Bacteria</taxon>
        <taxon>Bacillati</taxon>
        <taxon>Actinomycetota</taxon>
        <taxon>Actinomycetes</taxon>
        <taxon>Geodermatophilales</taxon>
        <taxon>Geodermatophilaceae</taxon>
        <taxon>Modestobacter</taxon>
    </lineage>
</organism>
<evidence type="ECO:0000259" key="1">
    <source>
        <dbReference type="Pfam" id="PF01425"/>
    </source>
</evidence>
<dbReference type="EMBL" id="JACIBU010000001">
    <property type="protein sequence ID" value="MBB3676005.1"/>
    <property type="molecule type" value="Genomic_DNA"/>
</dbReference>
<dbReference type="Gene3D" id="3.90.1300.10">
    <property type="entry name" value="Amidase signature (AS) domain"/>
    <property type="match status" value="1"/>
</dbReference>
<dbReference type="GO" id="GO:0016740">
    <property type="term" value="F:transferase activity"/>
    <property type="evidence" value="ECO:0007669"/>
    <property type="project" value="UniProtKB-KW"/>
</dbReference>
<dbReference type="SUPFAM" id="SSF54427">
    <property type="entry name" value="NTF2-like"/>
    <property type="match status" value="1"/>
</dbReference>
<dbReference type="PANTHER" id="PTHR46310:SF7">
    <property type="entry name" value="AMIDASE 1"/>
    <property type="match status" value="1"/>
</dbReference>
<sequence>MLETVPLSALVEQEVREAVARYETALAADDLAELDELFAPGAETIRADPAGVLVSHAAISAYRRGRGGAPARTITSLHVRVHAPGVATAMAETLRPDGTRGLQTQVWEKGPQGWQIRVAHVSSTPPPPAVDVLAREDAATWRVTGTPLVVATGSGPLDGVRLAVKDLVAVAGHPVGAGNPVVLAESLPVPAHAPVLARLLAAGAEVRGIARTDELAYSLSGTNVHSGSPVNPWGPGLVVGGSTSGPASAVARGTADVGVGTDTAGSIRVPASYCGLHGLRPTHGVVPLDGVLPLAPSFDTLGWLTRDAGLLHRVAALLLPAAAAATTELVLAEDLLALADAPVARALADAAAGLAAATGLPLSAGQLTTAAERERWFTAFRAVQGAEAWAAHGDWITAHPGVLGPGVAQRFADGAAVAPEQLAAAREVVAEGRAALAARLPAGTAVLMPAASSTAPPIAADPARKAEYRAATLRLTCLAGVGGLPVAVAPAALVDGLPAGLALLGAAGSDTALTALLAGWDRRLTPPV</sequence>